<dbReference type="PRINTS" id="PR00080">
    <property type="entry name" value="SDRFAMILY"/>
</dbReference>
<proteinExistence type="inferred from homology"/>
<comment type="similarity">
    <text evidence="1">Belongs to the short-chain dehydrogenases/reductases (SDR) family.</text>
</comment>
<keyword evidence="5" id="KW-0753">Steroid metabolism</keyword>
<keyword evidence="3" id="KW-0520">NAD</keyword>
<dbReference type="RefSeq" id="WP_066505242.1">
    <property type="nucleotide sequence ID" value="NZ_LNCU01000041.1"/>
</dbReference>
<keyword evidence="2" id="KW-0560">Oxidoreductase</keyword>
<evidence type="ECO:0000313" key="7">
    <source>
        <dbReference type="EMBL" id="KWV57642.1"/>
    </source>
</evidence>
<dbReference type="PROSITE" id="PS00061">
    <property type="entry name" value="ADH_SHORT"/>
    <property type="match status" value="1"/>
</dbReference>
<dbReference type="Pfam" id="PF13561">
    <property type="entry name" value="adh_short_C2"/>
    <property type="match status" value="1"/>
</dbReference>
<evidence type="ECO:0000256" key="1">
    <source>
        <dbReference type="ARBA" id="ARBA00006484"/>
    </source>
</evidence>
<dbReference type="InterPro" id="IPR057326">
    <property type="entry name" value="KR_dom"/>
</dbReference>
<evidence type="ECO:0000256" key="3">
    <source>
        <dbReference type="ARBA" id="ARBA00023027"/>
    </source>
</evidence>
<name>A0A109JYU3_9BRAD</name>
<reference evidence="7 8" key="1">
    <citation type="submission" date="2015-11" db="EMBL/GenBank/DDBJ databases">
        <title>Draft Genome Sequence of the Strain BR 10303 (Bradyrhizobium sp.) isolated from nodules of Centrolobium paraense.</title>
        <authorList>
            <person name="Zelli J.E."/>
            <person name="Simoes-Araujo J.L."/>
            <person name="Barauna A.C."/>
            <person name="Silva K."/>
        </authorList>
    </citation>
    <scope>NUCLEOTIDE SEQUENCE [LARGE SCALE GENOMIC DNA]</scope>
    <source>
        <strain evidence="7 8">BR 10303</strain>
    </source>
</reference>
<dbReference type="Gene3D" id="3.40.50.720">
    <property type="entry name" value="NAD(P)-binding Rossmann-like Domain"/>
    <property type="match status" value="1"/>
</dbReference>
<dbReference type="InterPro" id="IPR002347">
    <property type="entry name" value="SDR_fam"/>
</dbReference>
<keyword evidence="4" id="KW-0443">Lipid metabolism</keyword>
<dbReference type="InterPro" id="IPR020904">
    <property type="entry name" value="Sc_DH/Rdtase_CS"/>
</dbReference>
<dbReference type="GO" id="GO:0008202">
    <property type="term" value="P:steroid metabolic process"/>
    <property type="evidence" value="ECO:0007669"/>
    <property type="project" value="UniProtKB-KW"/>
</dbReference>
<organism evidence="7 8">
    <name type="scientific">Bradyrhizobium macuxiense</name>
    <dbReference type="NCBI Taxonomy" id="1755647"/>
    <lineage>
        <taxon>Bacteria</taxon>
        <taxon>Pseudomonadati</taxon>
        <taxon>Pseudomonadota</taxon>
        <taxon>Alphaproteobacteria</taxon>
        <taxon>Hyphomicrobiales</taxon>
        <taxon>Nitrobacteraceae</taxon>
        <taxon>Bradyrhizobium</taxon>
    </lineage>
</organism>
<sequence length="280" mass="28941">MGRLDGKVAVITGATSGIGLRTAEVFVAEGARIVIAGRRAPEGEALAQQLGPACIFRQTDVTVEDQMQALVAQAVDAFGRIDCLFNNAGGPAQTGGIEGLEVERFDAAMATLVRSVMLGMKHAAPYMRKQGSGSIINNGSIAGRLAGFSSSMVYGAAKAAVIHLTRCVAMELGEDGIRVNSISPGAIATGIFGKALGLPTDAAEKTAAVMREVYKAAQPIPRAGLPDDIAHAALFLASNESSFINGHDLVVDGAITGGRNWSQQQQGYVALRKAFDQGAG</sequence>
<dbReference type="SUPFAM" id="SSF51735">
    <property type="entry name" value="NAD(P)-binding Rossmann-fold domains"/>
    <property type="match status" value="1"/>
</dbReference>
<dbReference type="NCBIfam" id="NF005559">
    <property type="entry name" value="PRK07231.1"/>
    <property type="match status" value="1"/>
</dbReference>
<dbReference type="PRINTS" id="PR00081">
    <property type="entry name" value="GDHRDH"/>
</dbReference>
<dbReference type="GO" id="GO:0016491">
    <property type="term" value="F:oxidoreductase activity"/>
    <property type="evidence" value="ECO:0007669"/>
    <property type="project" value="UniProtKB-KW"/>
</dbReference>
<evidence type="ECO:0000256" key="4">
    <source>
        <dbReference type="ARBA" id="ARBA00023098"/>
    </source>
</evidence>
<evidence type="ECO:0000256" key="5">
    <source>
        <dbReference type="ARBA" id="ARBA00023221"/>
    </source>
</evidence>
<evidence type="ECO:0000256" key="2">
    <source>
        <dbReference type="ARBA" id="ARBA00023002"/>
    </source>
</evidence>
<dbReference type="FunFam" id="3.40.50.720:FF:000084">
    <property type="entry name" value="Short-chain dehydrogenase reductase"/>
    <property type="match status" value="1"/>
</dbReference>
<dbReference type="AlphaFoldDB" id="A0A109JYU3"/>
<dbReference type="Proteomes" id="UP000057737">
    <property type="component" value="Unassembled WGS sequence"/>
</dbReference>
<dbReference type="PANTHER" id="PTHR43180">
    <property type="entry name" value="3-OXOACYL-(ACYL-CARRIER-PROTEIN) REDUCTASE (AFU_ORTHOLOGUE AFUA_6G11210)"/>
    <property type="match status" value="1"/>
</dbReference>
<keyword evidence="8" id="KW-1185">Reference proteome</keyword>
<evidence type="ECO:0000313" key="8">
    <source>
        <dbReference type="Proteomes" id="UP000057737"/>
    </source>
</evidence>
<feature type="domain" description="Ketoreductase" evidence="6">
    <location>
        <begin position="7"/>
        <end position="144"/>
    </location>
</feature>
<dbReference type="SMART" id="SM00822">
    <property type="entry name" value="PKS_KR"/>
    <property type="match status" value="1"/>
</dbReference>
<accession>A0A109JYU3</accession>
<dbReference type="EMBL" id="LNCU01000041">
    <property type="protein sequence ID" value="KWV57642.1"/>
    <property type="molecule type" value="Genomic_DNA"/>
</dbReference>
<dbReference type="OrthoDB" id="9812986at2"/>
<gene>
    <name evidence="7" type="ORF">AS156_38710</name>
</gene>
<dbReference type="PANTHER" id="PTHR43180:SF28">
    <property type="entry name" value="NAD(P)-BINDING ROSSMANN-FOLD SUPERFAMILY PROTEIN"/>
    <property type="match status" value="1"/>
</dbReference>
<protein>
    <submittedName>
        <fullName evidence="7">2,5-dichloro-2,5-cyclohexadiene-1,4-diol dehydrogenase</fullName>
    </submittedName>
</protein>
<evidence type="ECO:0000259" key="6">
    <source>
        <dbReference type="SMART" id="SM00822"/>
    </source>
</evidence>
<comment type="caution">
    <text evidence="7">The sequence shown here is derived from an EMBL/GenBank/DDBJ whole genome shotgun (WGS) entry which is preliminary data.</text>
</comment>
<dbReference type="InterPro" id="IPR036291">
    <property type="entry name" value="NAD(P)-bd_dom_sf"/>
</dbReference>